<dbReference type="GO" id="GO:0015628">
    <property type="term" value="P:protein secretion by the type II secretion system"/>
    <property type="evidence" value="ECO:0007669"/>
    <property type="project" value="UniProtKB-UniRule"/>
</dbReference>
<evidence type="ECO:0000256" key="1">
    <source>
        <dbReference type="ARBA" id="ARBA00004377"/>
    </source>
</evidence>
<evidence type="ECO:0000259" key="10">
    <source>
        <dbReference type="Pfam" id="PF02501"/>
    </source>
</evidence>
<dbReference type="NCBIfam" id="TIGR01707">
    <property type="entry name" value="gspI"/>
    <property type="match status" value="1"/>
</dbReference>
<gene>
    <name evidence="11" type="ORF">SVA_1635</name>
</gene>
<reference evidence="11 12" key="1">
    <citation type="submission" date="2015-08" db="EMBL/GenBank/DDBJ databases">
        <title>Complete genome sequence of Sulfurifustis variabilis.</title>
        <authorList>
            <person name="Miura A."/>
            <person name="Kojima H."/>
            <person name="Fukui M."/>
        </authorList>
    </citation>
    <scope>NUCLEOTIDE SEQUENCE [LARGE SCALE GENOMIC DNA]</scope>
    <source>
        <strain evidence="12">skN76</strain>
    </source>
</reference>
<dbReference type="NCBIfam" id="TIGR02532">
    <property type="entry name" value="IV_pilin_GFxxxE"/>
    <property type="match status" value="1"/>
</dbReference>
<dbReference type="PROSITE" id="PS00409">
    <property type="entry name" value="PROKAR_NTER_METHYL"/>
    <property type="match status" value="1"/>
</dbReference>
<sequence>MRPEGVSAARRGAVAGFTLVEVLVALAVLAIALAAVLHAIGQAIDLTAGLRDRTLALWLAEERAAMHQLKQDWPSLDTSEGTTEFAGVEWRWLERTVSTPVPDFRRMDIEIYPAGSKDRLATVALFLRKP</sequence>
<dbReference type="InterPro" id="IPR012902">
    <property type="entry name" value="N_methyl_site"/>
</dbReference>
<keyword evidence="3" id="KW-1003">Cell membrane</keyword>
<keyword evidence="5 9" id="KW-0997">Cell inner membrane</keyword>
<dbReference type="RefSeq" id="WP_096460734.1">
    <property type="nucleotide sequence ID" value="NZ_AP014936.1"/>
</dbReference>
<comment type="PTM">
    <text evidence="9">Cleaved by prepilin peptidase.</text>
</comment>
<proteinExistence type="inferred from homology"/>
<keyword evidence="6 9" id="KW-0812">Transmembrane</keyword>
<feature type="domain" description="Type II secretion system protein GspI C-terminal" evidence="10">
    <location>
        <begin position="50"/>
        <end position="127"/>
    </location>
</feature>
<dbReference type="Proteomes" id="UP000218899">
    <property type="component" value="Chromosome"/>
</dbReference>
<dbReference type="InterPro" id="IPR045584">
    <property type="entry name" value="Pilin-like"/>
</dbReference>
<accession>A0A1B4V490</accession>
<dbReference type="OrthoDB" id="6121517at2"/>
<comment type="similarity">
    <text evidence="2 9">Belongs to the GSP I family.</text>
</comment>
<name>A0A1B4V490_9GAMM</name>
<dbReference type="AlphaFoldDB" id="A0A1B4V490"/>
<evidence type="ECO:0000313" key="11">
    <source>
        <dbReference type="EMBL" id="BAU48195.1"/>
    </source>
</evidence>
<dbReference type="InterPro" id="IPR010052">
    <property type="entry name" value="T2SS_protein-GspI"/>
</dbReference>
<comment type="function">
    <text evidence="9">Component of the type II secretion system required for the energy-dependent secretion of extracellular factors such as proteases and toxins from the periplasm.</text>
</comment>
<dbReference type="GO" id="GO:0015627">
    <property type="term" value="C:type II protein secretion system complex"/>
    <property type="evidence" value="ECO:0007669"/>
    <property type="project" value="UniProtKB-UniRule"/>
</dbReference>
<evidence type="ECO:0000256" key="2">
    <source>
        <dbReference type="ARBA" id="ARBA00008358"/>
    </source>
</evidence>
<keyword evidence="12" id="KW-1185">Reference proteome</keyword>
<comment type="subcellular location">
    <subcellularLocation>
        <location evidence="1 9">Cell inner membrane</location>
        <topology evidence="1 9">Single-pass membrane protein</topology>
    </subcellularLocation>
</comment>
<evidence type="ECO:0000256" key="9">
    <source>
        <dbReference type="RuleBase" id="RU368030"/>
    </source>
</evidence>
<protein>
    <recommendedName>
        <fullName evidence="9">Type II secretion system protein I</fullName>
        <shortName evidence="9">T2SS minor pseudopilin I</shortName>
    </recommendedName>
</protein>
<evidence type="ECO:0000256" key="7">
    <source>
        <dbReference type="ARBA" id="ARBA00022989"/>
    </source>
</evidence>
<dbReference type="KEGG" id="sva:SVA_1635"/>
<keyword evidence="8 9" id="KW-0472">Membrane</keyword>
<evidence type="ECO:0000313" key="12">
    <source>
        <dbReference type="Proteomes" id="UP000218899"/>
    </source>
</evidence>
<dbReference type="Gene3D" id="3.30.1300.30">
    <property type="entry name" value="GSPII I/J protein-like"/>
    <property type="match status" value="1"/>
</dbReference>
<dbReference type="PANTHER" id="PTHR38779:SF2">
    <property type="entry name" value="TYPE II SECRETION SYSTEM PROTEIN I-RELATED"/>
    <property type="match status" value="1"/>
</dbReference>
<dbReference type="EMBL" id="AP014936">
    <property type="protein sequence ID" value="BAU48195.1"/>
    <property type="molecule type" value="Genomic_DNA"/>
</dbReference>
<evidence type="ECO:0000256" key="3">
    <source>
        <dbReference type="ARBA" id="ARBA00022475"/>
    </source>
</evidence>
<evidence type="ECO:0000256" key="4">
    <source>
        <dbReference type="ARBA" id="ARBA00022481"/>
    </source>
</evidence>
<keyword evidence="7 9" id="KW-1133">Transmembrane helix</keyword>
<dbReference type="SUPFAM" id="SSF54523">
    <property type="entry name" value="Pili subunits"/>
    <property type="match status" value="1"/>
</dbReference>
<comment type="subunit">
    <text evidence="9">Type II secretion is composed of four main components: the outer membrane complex, the inner membrane complex, the cytoplasmic secretion ATPase and the periplasm-spanning pseudopilus.</text>
</comment>
<evidence type="ECO:0000256" key="6">
    <source>
        <dbReference type="ARBA" id="ARBA00022692"/>
    </source>
</evidence>
<dbReference type="PANTHER" id="PTHR38779">
    <property type="entry name" value="TYPE II SECRETION SYSTEM PROTEIN I-RELATED"/>
    <property type="match status" value="1"/>
</dbReference>
<dbReference type="InterPro" id="IPR003413">
    <property type="entry name" value="T2SS_GspI_C"/>
</dbReference>
<dbReference type="Pfam" id="PF07963">
    <property type="entry name" value="N_methyl"/>
    <property type="match status" value="1"/>
</dbReference>
<feature type="transmembrane region" description="Helical" evidence="9">
    <location>
        <begin position="12"/>
        <end position="37"/>
    </location>
</feature>
<organism evidence="11 12">
    <name type="scientific">Sulfurifustis variabilis</name>
    <dbReference type="NCBI Taxonomy" id="1675686"/>
    <lineage>
        <taxon>Bacteria</taxon>
        <taxon>Pseudomonadati</taxon>
        <taxon>Pseudomonadota</taxon>
        <taxon>Gammaproteobacteria</taxon>
        <taxon>Acidiferrobacterales</taxon>
        <taxon>Acidiferrobacteraceae</taxon>
        <taxon>Sulfurifustis</taxon>
    </lineage>
</organism>
<dbReference type="GO" id="GO:0005886">
    <property type="term" value="C:plasma membrane"/>
    <property type="evidence" value="ECO:0007669"/>
    <property type="project" value="UniProtKB-SubCell"/>
</dbReference>
<evidence type="ECO:0000256" key="5">
    <source>
        <dbReference type="ARBA" id="ARBA00022519"/>
    </source>
</evidence>
<evidence type="ECO:0000256" key="8">
    <source>
        <dbReference type="ARBA" id="ARBA00023136"/>
    </source>
</evidence>
<dbReference type="Pfam" id="PF02501">
    <property type="entry name" value="T2SSI"/>
    <property type="match status" value="1"/>
</dbReference>
<keyword evidence="4 9" id="KW-0488">Methylation</keyword>